<gene>
    <name evidence="6" type="ORF">SteCoe_27720</name>
</gene>
<evidence type="ECO:0000256" key="4">
    <source>
        <dbReference type="ARBA" id="ARBA00041448"/>
    </source>
</evidence>
<evidence type="ECO:0000256" key="3">
    <source>
        <dbReference type="ARBA" id="ARBA00022840"/>
    </source>
</evidence>
<proteinExistence type="predicted"/>
<accession>A0A1R2B9W7</accession>
<dbReference type="Proteomes" id="UP000187209">
    <property type="component" value="Unassembled WGS sequence"/>
</dbReference>
<evidence type="ECO:0000313" key="7">
    <source>
        <dbReference type="Proteomes" id="UP000187209"/>
    </source>
</evidence>
<dbReference type="PROSITE" id="PS51221">
    <property type="entry name" value="TTL"/>
    <property type="match status" value="1"/>
</dbReference>
<keyword evidence="3" id="KW-0067">ATP-binding</keyword>
<name>A0A1R2B9W7_9CILI</name>
<keyword evidence="7" id="KW-1185">Reference proteome</keyword>
<evidence type="ECO:0000256" key="2">
    <source>
        <dbReference type="ARBA" id="ARBA00022741"/>
    </source>
</evidence>
<dbReference type="InterPro" id="IPR004344">
    <property type="entry name" value="TTL/TTLL_fam"/>
</dbReference>
<evidence type="ECO:0000256" key="5">
    <source>
        <dbReference type="ARBA" id="ARBA00049274"/>
    </source>
</evidence>
<dbReference type="GO" id="GO:0036064">
    <property type="term" value="C:ciliary basal body"/>
    <property type="evidence" value="ECO:0007669"/>
    <property type="project" value="TreeGrafter"/>
</dbReference>
<organism evidence="6 7">
    <name type="scientific">Stentor coeruleus</name>
    <dbReference type="NCBI Taxonomy" id="5963"/>
    <lineage>
        <taxon>Eukaryota</taxon>
        <taxon>Sar</taxon>
        <taxon>Alveolata</taxon>
        <taxon>Ciliophora</taxon>
        <taxon>Postciliodesmatophora</taxon>
        <taxon>Heterotrichea</taxon>
        <taxon>Heterotrichida</taxon>
        <taxon>Stentoridae</taxon>
        <taxon>Stentor</taxon>
    </lineage>
</organism>
<dbReference type="PANTHER" id="PTHR12241:SF145">
    <property type="entry name" value="TUBULIN POLYGLUTAMYLASE TTLL5"/>
    <property type="match status" value="1"/>
</dbReference>
<sequence length="740" mass="85519">MNYNRKNPLITPELTVTKLGSSLAKSSSKPNYLNLSLIGRPGQGLHSSIQTPEQQTLHTYYSNLSSRLTDSDIYKPPLITLTQLSPNQQLKDPNPHTKSMSSSTQLLYKTIKAEAKLVRSILENSGFIHTDSHTWNLLWSGIALQEYIYEDLNSNQKINHFPYSNELTRKDKLCLNITAMQEKYGKEHFNFIPETYILPDGLSKIYNKLNYDKKSIWIVKPACSSQGKGIFLVDSILDVPIDNICVISKYIENPYLINGLKFDIRLYVLVTSFEPLRIYLYEEGLTRFASEKYANDLRENRYVHLTNYSVNKKNENYIQNISEKEDGVGHKWSLTALMKYFKEKGVDTDDLWMMIYDMIVKSVLSIEGHVMEASKRLGLHRGNCFDLFGFDVILDSKLKPWLLEVNLSPSMATESPLDFFIKSNLLTDTFNLIGIRMKAPRKASGYKTCSKLTISKLKNSPYLVQRPAKNKLSGKKIQEILRETLSEYSRKGGFLRLYPCKNADFYDQFFSQIKPINKIINSILFNNNQDLNHLEGPLQLKPMPISTNSLKSTSFDGSNDTKTLQFIQENKGTFNTEELLIEYLQRIIKLLKDINEKHLPNDIKFILENFSSHFSWKTQENIEVSLVKKLENRIQEMKCRKKNVKSIQKFKNFVRSTKNNPLHEYSDEEINDMLENLNKKDSLDVICALFEGNGVLNMLKGIKAKNSCYDKQRNQIFVSEQRNRSLPKRPNTSVRLKFVF</sequence>
<comment type="catalytic activity">
    <reaction evidence="5">
        <text>L-glutamyl-[protein] + L-glutamate + ATP = gamma-L-glutamyl-L-glutamyl-[protein] + ADP + phosphate + H(+)</text>
        <dbReference type="Rhea" id="RHEA:60144"/>
        <dbReference type="Rhea" id="RHEA-COMP:10208"/>
        <dbReference type="Rhea" id="RHEA-COMP:15517"/>
        <dbReference type="ChEBI" id="CHEBI:15378"/>
        <dbReference type="ChEBI" id="CHEBI:29973"/>
        <dbReference type="ChEBI" id="CHEBI:29985"/>
        <dbReference type="ChEBI" id="CHEBI:30616"/>
        <dbReference type="ChEBI" id="CHEBI:43474"/>
        <dbReference type="ChEBI" id="CHEBI:143622"/>
        <dbReference type="ChEBI" id="CHEBI:456216"/>
    </reaction>
    <physiologicalReaction direction="left-to-right" evidence="5">
        <dbReference type="Rhea" id="RHEA:60145"/>
    </physiologicalReaction>
</comment>
<dbReference type="GO" id="GO:0000226">
    <property type="term" value="P:microtubule cytoskeleton organization"/>
    <property type="evidence" value="ECO:0007669"/>
    <property type="project" value="TreeGrafter"/>
</dbReference>
<evidence type="ECO:0000256" key="1">
    <source>
        <dbReference type="ARBA" id="ARBA00022598"/>
    </source>
</evidence>
<keyword evidence="2" id="KW-0547">Nucleotide-binding</keyword>
<dbReference type="EMBL" id="MPUH01000813">
    <property type="protein sequence ID" value="OMJ73556.1"/>
    <property type="molecule type" value="Genomic_DNA"/>
</dbReference>
<dbReference type="Pfam" id="PF03133">
    <property type="entry name" value="TTL"/>
    <property type="match status" value="1"/>
</dbReference>
<comment type="caution">
    <text evidence="6">The sequence shown here is derived from an EMBL/GenBank/DDBJ whole genome shotgun (WGS) entry which is preliminary data.</text>
</comment>
<dbReference type="GO" id="GO:0015631">
    <property type="term" value="F:tubulin binding"/>
    <property type="evidence" value="ECO:0007669"/>
    <property type="project" value="TreeGrafter"/>
</dbReference>
<evidence type="ECO:0000313" key="6">
    <source>
        <dbReference type="EMBL" id="OMJ73556.1"/>
    </source>
</evidence>
<dbReference type="GO" id="GO:0070740">
    <property type="term" value="F:tubulin-glutamic acid ligase activity"/>
    <property type="evidence" value="ECO:0007669"/>
    <property type="project" value="TreeGrafter"/>
</dbReference>
<reference evidence="6 7" key="1">
    <citation type="submission" date="2016-11" db="EMBL/GenBank/DDBJ databases">
        <title>The macronuclear genome of Stentor coeruleus: a giant cell with tiny introns.</title>
        <authorList>
            <person name="Slabodnick M."/>
            <person name="Ruby J.G."/>
            <person name="Reiff S.B."/>
            <person name="Swart E.C."/>
            <person name="Gosai S."/>
            <person name="Prabakaran S."/>
            <person name="Witkowska E."/>
            <person name="Larue G.E."/>
            <person name="Fisher S."/>
            <person name="Freeman R.M."/>
            <person name="Gunawardena J."/>
            <person name="Chu W."/>
            <person name="Stover N.A."/>
            <person name="Gregory B.D."/>
            <person name="Nowacki M."/>
            <person name="Derisi J."/>
            <person name="Roy S.W."/>
            <person name="Marshall W.F."/>
            <person name="Sood P."/>
        </authorList>
    </citation>
    <scope>NUCLEOTIDE SEQUENCE [LARGE SCALE GENOMIC DNA]</scope>
    <source>
        <strain evidence="6">WM001</strain>
    </source>
</reference>
<dbReference type="OrthoDB" id="429138at2759"/>
<dbReference type="Gene3D" id="3.30.470.20">
    <property type="entry name" value="ATP-grasp fold, B domain"/>
    <property type="match status" value="1"/>
</dbReference>
<dbReference type="GO" id="GO:0005524">
    <property type="term" value="F:ATP binding"/>
    <property type="evidence" value="ECO:0007669"/>
    <property type="project" value="UniProtKB-KW"/>
</dbReference>
<keyword evidence="1" id="KW-0436">Ligase</keyword>
<dbReference type="AlphaFoldDB" id="A0A1R2B9W7"/>
<protein>
    <recommendedName>
        <fullName evidence="4">Tubulin--tyrosine ligase-like protein 5</fullName>
    </recommendedName>
</protein>
<dbReference type="SUPFAM" id="SSF56059">
    <property type="entry name" value="Glutathione synthetase ATP-binding domain-like"/>
    <property type="match status" value="1"/>
</dbReference>
<dbReference type="PANTHER" id="PTHR12241">
    <property type="entry name" value="TUBULIN POLYGLUTAMYLASE"/>
    <property type="match status" value="1"/>
</dbReference>